<dbReference type="InterPro" id="IPR009045">
    <property type="entry name" value="Zn_M74/Hedgehog-like"/>
</dbReference>
<evidence type="ECO:0000313" key="2">
    <source>
        <dbReference type="EMBL" id="SFJ72967.1"/>
    </source>
</evidence>
<dbReference type="PROSITE" id="PS51257">
    <property type="entry name" value="PROKAR_LIPOPROTEIN"/>
    <property type="match status" value="1"/>
</dbReference>
<evidence type="ECO:0000313" key="3">
    <source>
        <dbReference type="Proteomes" id="UP000243374"/>
    </source>
</evidence>
<dbReference type="EMBL" id="FOSF01000001">
    <property type="protein sequence ID" value="SFJ72967.1"/>
    <property type="molecule type" value="Genomic_DNA"/>
</dbReference>
<keyword evidence="2" id="KW-0378">Hydrolase</keyword>
<reference evidence="2 3" key="1">
    <citation type="submission" date="2016-10" db="EMBL/GenBank/DDBJ databases">
        <authorList>
            <person name="Varghese N."/>
            <person name="Submissions S."/>
        </authorList>
    </citation>
    <scope>NUCLEOTIDE SEQUENCE [LARGE SCALE GENOMIC DNA]</scope>
    <source>
        <strain evidence="2 3">22B</strain>
    </source>
</reference>
<dbReference type="Gene3D" id="3.30.1380.10">
    <property type="match status" value="1"/>
</dbReference>
<dbReference type="SUPFAM" id="SSF55166">
    <property type="entry name" value="Hedgehog/DD-peptidase"/>
    <property type="match status" value="1"/>
</dbReference>
<keyword evidence="2" id="KW-0121">Carboxypeptidase</keyword>
<dbReference type="Pfam" id="PF13539">
    <property type="entry name" value="Peptidase_M15_4"/>
    <property type="match status" value="1"/>
</dbReference>
<dbReference type="GO" id="GO:0004180">
    <property type="term" value="F:carboxypeptidase activity"/>
    <property type="evidence" value="ECO:0007669"/>
    <property type="project" value="UniProtKB-KW"/>
</dbReference>
<organism evidence="2 3">
    <name type="scientific">Succinivibrio dextrinosolvens</name>
    <dbReference type="NCBI Taxonomy" id="83771"/>
    <lineage>
        <taxon>Bacteria</taxon>
        <taxon>Pseudomonadati</taxon>
        <taxon>Pseudomonadota</taxon>
        <taxon>Gammaproteobacteria</taxon>
        <taxon>Aeromonadales</taxon>
        <taxon>Succinivibrionaceae</taxon>
        <taxon>Succinivibrio</taxon>
    </lineage>
</organism>
<keyword evidence="2" id="KW-0645">Protease</keyword>
<proteinExistence type="predicted"/>
<keyword evidence="3" id="KW-1185">Reference proteome</keyword>
<dbReference type="AlphaFoldDB" id="A0A662Z9J6"/>
<dbReference type="RefSeq" id="WP_206735601.1">
    <property type="nucleotide sequence ID" value="NZ_CP047056.1"/>
</dbReference>
<sequence length="243" mass="28099">MDNRIKKALSVLIISCFITSCTSREINSASMHGLRAGSLVSSASIKNTHLNEWFSYSEIPDNVWAEMQGKTYKENPYIQRDDLRYIKFLHHDFDGKVRVGEMICNKTIAKDLSEIFYELYLNNYQIERAFLPDFYDADDEKQMQANNSSSFCYRAVSGTNVLSNHAKGMAVDLNTFYNPYCKVRNDGSLFVQPKTAAQYCDRSSAFKHKIDKNDLAYKLFTKHGFSWGGDWKSVKDYQHFEKE</sequence>
<gene>
    <name evidence="2" type="ORF">SAMN04487865_100160</name>
</gene>
<name>A0A662Z9J6_9GAMM</name>
<protein>
    <submittedName>
        <fullName evidence="2">D-alanyl-D-alanine carboxypeptidase</fullName>
    </submittedName>
</protein>
<accession>A0A662Z9J6</accession>
<evidence type="ECO:0000259" key="1">
    <source>
        <dbReference type="Pfam" id="PF13539"/>
    </source>
</evidence>
<dbReference type="InterPro" id="IPR039561">
    <property type="entry name" value="Peptidase_M15C"/>
</dbReference>
<feature type="domain" description="Peptidase M15C" evidence="1">
    <location>
        <begin position="158"/>
        <end position="242"/>
    </location>
</feature>
<dbReference type="Proteomes" id="UP000243374">
    <property type="component" value="Unassembled WGS sequence"/>
</dbReference>